<evidence type="ECO:0000256" key="6">
    <source>
        <dbReference type="ARBA" id="ARBA00023136"/>
    </source>
</evidence>
<protein>
    <submittedName>
        <fullName evidence="9">PIN-like protein</fullName>
    </submittedName>
</protein>
<dbReference type="AlphaFoldDB" id="A0A075IGL1"/>
<sequence length="176" mass="19612">MIFAYISIKWLKLFEPSDCAGINKFVAKVSVPLLSFHVISANDPYHMNHKLLLADLMQKLVAIFLCAIVGLVSTKLSLLDCLITGFSLSTLPNTLIIGIPLLKAMYGEEAAKLLGQIVVLQSLIWYTLLLFLFEFKAAKATATTPAQNNGKMFSFVLSFHCQINNKIHKVVFFMNI</sequence>
<feature type="transmembrane region" description="Helical" evidence="8">
    <location>
        <begin position="56"/>
        <end position="74"/>
    </location>
</feature>
<evidence type="ECO:0000256" key="1">
    <source>
        <dbReference type="ARBA" id="ARBA00004141"/>
    </source>
</evidence>
<dbReference type="GO" id="GO:0009734">
    <property type="term" value="P:auxin-activated signaling pathway"/>
    <property type="evidence" value="ECO:0007669"/>
    <property type="project" value="UniProtKB-KW"/>
</dbReference>
<dbReference type="GO" id="GO:0005783">
    <property type="term" value="C:endoplasmic reticulum"/>
    <property type="evidence" value="ECO:0007669"/>
    <property type="project" value="TreeGrafter"/>
</dbReference>
<keyword evidence="5 8" id="KW-1133">Transmembrane helix</keyword>
<reference evidence="9" key="1">
    <citation type="journal article" date="2014" name="Mol. Biol. Evol.">
        <title>Paralogous Radiations of PIN Proteins with Multiple Origins of Noncanonical PIN Structure.</title>
        <authorList>
            <person name="Bennett T."/>
            <person name="Brockington S.F."/>
            <person name="Rothfels C."/>
            <person name="Graham S.W."/>
            <person name="Stevenson D."/>
            <person name="Kutchan T."/>
            <person name="Rolf M."/>
            <person name="Thomas P."/>
            <person name="Wong G.K."/>
            <person name="Leyser O."/>
            <person name="Glover B.J."/>
            <person name="Harrison C.J."/>
        </authorList>
    </citation>
    <scope>NUCLEOTIDE SEQUENCE</scope>
    <source>
        <strain evidence="9">XvPIN8</strain>
    </source>
</reference>
<keyword evidence="4 8" id="KW-0812">Transmembrane</keyword>
<dbReference type="EMBL" id="KJ664348">
    <property type="protein sequence ID" value="AIF28361.1"/>
    <property type="molecule type" value="mRNA"/>
</dbReference>
<name>A0A075IGL1_9LILI</name>
<dbReference type="InterPro" id="IPR004776">
    <property type="entry name" value="Mem_transp_PIN-like"/>
</dbReference>
<dbReference type="InterPro" id="IPR051107">
    <property type="entry name" value="Auxin_Efflux_Carrier"/>
</dbReference>
<evidence type="ECO:0000256" key="8">
    <source>
        <dbReference type="SAM" id="Phobius"/>
    </source>
</evidence>
<feature type="transmembrane region" description="Helical" evidence="8">
    <location>
        <begin position="113"/>
        <end position="133"/>
    </location>
</feature>
<evidence type="ECO:0000256" key="2">
    <source>
        <dbReference type="ARBA" id="ARBA00009177"/>
    </source>
</evidence>
<keyword evidence="3" id="KW-0813">Transport</keyword>
<proteinExistence type="evidence at transcript level"/>
<dbReference type="PANTHER" id="PTHR31752">
    <property type="entry name" value="AUXIN EFFLUX CARRIER COMPONENT 1B-RELATED"/>
    <property type="match status" value="1"/>
</dbReference>
<keyword evidence="7" id="KW-0927">Auxin signaling pathway</keyword>
<dbReference type="GO" id="GO:0005886">
    <property type="term" value="C:plasma membrane"/>
    <property type="evidence" value="ECO:0007669"/>
    <property type="project" value="TreeGrafter"/>
</dbReference>
<dbReference type="Pfam" id="PF03547">
    <property type="entry name" value="Mem_trans"/>
    <property type="match status" value="1"/>
</dbReference>
<comment type="subcellular location">
    <subcellularLocation>
        <location evidence="1">Membrane</location>
        <topology evidence="1">Multi-pass membrane protein</topology>
    </subcellularLocation>
</comment>
<dbReference type="GO" id="GO:0009926">
    <property type="term" value="P:auxin polar transport"/>
    <property type="evidence" value="ECO:0007669"/>
    <property type="project" value="TreeGrafter"/>
</dbReference>
<evidence type="ECO:0000256" key="5">
    <source>
        <dbReference type="ARBA" id="ARBA00022989"/>
    </source>
</evidence>
<evidence type="ECO:0000256" key="3">
    <source>
        <dbReference type="ARBA" id="ARBA00022448"/>
    </source>
</evidence>
<evidence type="ECO:0000256" key="4">
    <source>
        <dbReference type="ARBA" id="ARBA00022692"/>
    </source>
</evidence>
<organism evidence="9">
    <name type="scientific">Xerophyta villosa</name>
    <dbReference type="NCBI Taxonomy" id="1289423"/>
    <lineage>
        <taxon>Eukaryota</taxon>
        <taxon>Viridiplantae</taxon>
        <taxon>Streptophyta</taxon>
        <taxon>Embryophyta</taxon>
        <taxon>Tracheophyta</taxon>
        <taxon>Spermatophyta</taxon>
        <taxon>Magnoliopsida</taxon>
        <taxon>Liliopsida</taxon>
        <taxon>Pandanales</taxon>
        <taxon>Velloziaceae</taxon>
        <taxon>Xerophyta</taxon>
    </lineage>
</organism>
<evidence type="ECO:0000256" key="7">
    <source>
        <dbReference type="ARBA" id="ARBA00023294"/>
    </source>
</evidence>
<dbReference type="GO" id="GO:0010329">
    <property type="term" value="F:auxin efflux transmembrane transporter activity"/>
    <property type="evidence" value="ECO:0007669"/>
    <property type="project" value="TreeGrafter"/>
</dbReference>
<feature type="non-terminal residue" evidence="9">
    <location>
        <position position="176"/>
    </location>
</feature>
<accession>A0A075IGL1</accession>
<evidence type="ECO:0000313" key="9">
    <source>
        <dbReference type="EMBL" id="AIF28361.1"/>
    </source>
</evidence>
<dbReference type="PANTHER" id="PTHR31752:SF40">
    <property type="entry name" value="AUXIN EFFLUX CARRIER COMPONENT 8"/>
    <property type="match status" value="1"/>
</dbReference>
<comment type="similarity">
    <text evidence="2">Belongs to the auxin efflux carrier (TC 2.A.69.1) family.</text>
</comment>
<keyword evidence="6 8" id="KW-0472">Membrane</keyword>